<feature type="compositionally biased region" description="Polar residues" evidence="6">
    <location>
        <begin position="172"/>
        <end position="182"/>
    </location>
</feature>
<evidence type="ECO:0000256" key="1">
    <source>
        <dbReference type="ARBA" id="ARBA00009545"/>
    </source>
</evidence>
<dbReference type="PANTHER" id="PTHR12837:SF15">
    <property type="entry name" value="POLY(ADP-RIBOSE) GLYCOHYDROLASE"/>
    <property type="match status" value="1"/>
</dbReference>
<evidence type="ECO:0000313" key="10">
    <source>
        <dbReference type="Proteomes" id="UP000694569"/>
    </source>
</evidence>
<feature type="active site" evidence="4">
    <location>
        <position position="637"/>
    </location>
</feature>
<dbReference type="GO" id="GO:0005634">
    <property type="term" value="C:nucleus"/>
    <property type="evidence" value="ECO:0007669"/>
    <property type="project" value="TreeGrafter"/>
</dbReference>
<proteinExistence type="inferred from homology"/>
<evidence type="ECO:0000313" key="9">
    <source>
        <dbReference type="Ensembl" id="ENSLLEP00000025471.1"/>
    </source>
</evidence>
<gene>
    <name evidence="9" type="primary">PARG</name>
</gene>
<evidence type="ECO:0000256" key="6">
    <source>
        <dbReference type="SAM" id="MobiDB-lite"/>
    </source>
</evidence>
<dbReference type="InterPro" id="IPR046372">
    <property type="entry name" value="PARG_cat_C"/>
</dbReference>
<evidence type="ECO:0000256" key="4">
    <source>
        <dbReference type="PIRSR" id="PIRSR607724-1"/>
    </source>
</evidence>
<evidence type="ECO:0000256" key="3">
    <source>
        <dbReference type="ARBA" id="ARBA00022801"/>
    </source>
</evidence>
<feature type="compositionally biased region" description="Basic and acidic residues" evidence="6">
    <location>
        <begin position="135"/>
        <end position="152"/>
    </location>
</feature>
<dbReference type="GO" id="GO:1990966">
    <property type="term" value="P:ATP generation from poly-ADP-D-ribose"/>
    <property type="evidence" value="ECO:0007669"/>
    <property type="project" value="TreeGrafter"/>
</dbReference>
<feature type="region of interest" description="Disordered" evidence="6">
    <location>
        <begin position="130"/>
        <end position="154"/>
    </location>
</feature>
<dbReference type="GO" id="GO:0009225">
    <property type="term" value="P:nucleotide-sugar metabolic process"/>
    <property type="evidence" value="ECO:0007669"/>
    <property type="project" value="TreeGrafter"/>
</dbReference>
<organism evidence="9 10">
    <name type="scientific">Leptobrachium leishanense</name>
    <name type="common">Leishan spiny toad</name>
    <dbReference type="NCBI Taxonomy" id="445787"/>
    <lineage>
        <taxon>Eukaryota</taxon>
        <taxon>Metazoa</taxon>
        <taxon>Chordata</taxon>
        <taxon>Craniata</taxon>
        <taxon>Vertebrata</taxon>
        <taxon>Euteleostomi</taxon>
        <taxon>Amphibia</taxon>
        <taxon>Batrachia</taxon>
        <taxon>Anura</taxon>
        <taxon>Pelobatoidea</taxon>
        <taxon>Megophryidae</taxon>
        <taxon>Leptobrachium</taxon>
    </lineage>
</organism>
<dbReference type="OrthoDB" id="1937899at2759"/>
<dbReference type="InterPro" id="IPR048362">
    <property type="entry name" value="PARG_helical"/>
</dbReference>
<dbReference type="GeneTree" id="ENSGT00390000003652"/>
<feature type="compositionally biased region" description="Basic and acidic residues" evidence="6">
    <location>
        <begin position="1"/>
        <end position="10"/>
    </location>
</feature>
<feature type="active site" evidence="4">
    <location>
        <position position="619"/>
    </location>
</feature>
<dbReference type="Ensembl" id="ENSLLET00000026445.1">
    <property type="protein sequence ID" value="ENSLLEP00000025471.1"/>
    <property type="gene ID" value="ENSLLEG00000016165.1"/>
</dbReference>
<dbReference type="Pfam" id="PF20811">
    <property type="entry name" value="PARG_cat_N"/>
    <property type="match status" value="1"/>
</dbReference>
<feature type="region of interest" description="Disordered" evidence="6">
    <location>
        <begin position="1"/>
        <end position="47"/>
    </location>
</feature>
<dbReference type="GO" id="GO:0006282">
    <property type="term" value="P:regulation of DNA repair"/>
    <property type="evidence" value="ECO:0007669"/>
    <property type="project" value="InterPro"/>
</dbReference>
<accession>A0A8C5PNV4</accession>
<protein>
    <recommendedName>
        <fullName evidence="2">poly(ADP-ribose) glycohydrolase</fullName>
        <ecNumber evidence="2">3.2.1.143</ecNumber>
    </recommendedName>
</protein>
<dbReference type="InterPro" id="IPR007724">
    <property type="entry name" value="Poly_GlycHdrlase"/>
</dbReference>
<feature type="domain" description="PARG helical" evidence="8">
    <location>
        <begin position="466"/>
        <end position="581"/>
    </location>
</feature>
<dbReference type="AlphaFoldDB" id="A0A8C5PNV4"/>
<feature type="binding site" evidence="5">
    <location>
        <position position="677"/>
    </location>
    <ligand>
        <name>substrate</name>
    </ligand>
</feature>
<sequence length="865" mass="98107">MSSSPEEDKVITPSKRIRIQDPEEWTEGPEKQRGPPVIRGPSSNTVGNKVFKQRTLHSWFGHKRGRSESYNRFPLINHSPTVVKMNYEGNGSVCQHGKHQQENVSQQKSECDDQCLSICAGTQAEDLSLNNQDNLDNKDNPVENNMLDKEKNLNIGTESCNRRYRAVEEVTVAQSPEGNNPPSDDGCGVSGASFQDTETYQYEAQSPERESESESSMEVDKKSSQCSEEEQEETRESSKSDIQLDFDKQCIAESESFSISNLWTGTSGEKDCKYPFNFEDEKDNANVDSSEAGAKRNGKKMLSVLQSHLCDGNRKAPEKRKVLHDEPSDFTIPPGETWLGTPLEDMKRVPVCSIPLQPLRQSGNHTVTVRYDRLQENADPKPYPSRYKGHCDHNHVRMPFLSSKEPTNAKTGEWAFGRRWNTIQSMLSVKIACPQDLREAIMEYNSFGKNGDFAAWFDFCHKSLGKSEYAHLFELILPKMAALALDLPNICTQPIPLLKKGMNHSITMSQKQISCLLANAFFCTFVPHNYKKNGYSSYPDINFNRLFEGKNPRKAEKLKTLFCYFRRVTSKSPTGLVTFTRQCLKNFPHWESSPKKLTRLHIACKGTIEGNGHGMLQVDFANRFVGGGVTNSGLVQEEIRFIINPELIISRLFTESLDANECLIITGTEQYSEYTGYAESYKWADSHVDEAPRDEWERRTTEIVAIDALRFQSNIEQFAPEKIARELNKLNQRWLLQDKMAANFWSPSVTAYCGFFRADIPAENLSAVATGNWGCGAFGGDPRLKALIQLLAAAEAGRDLVYFTFGDKDLMRDVFKIYSFLTRENKTVSDVFQLLNRYYFEVCKNSSTPRPEIKLYDFVYKALKA</sequence>
<dbReference type="PANTHER" id="PTHR12837">
    <property type="entry name" value="POLY ADP-RIBOSE GLYCOHYDROLASE"/>
    <property type="match status" value="1"/>
</dbReference>
<dbReference type="GO" id="GO:0005975">
    <property type="term" value="P:carbohydrate metabolic process"/>
    <property type="evidence" value="ECO:0007669"/>
    <property type="project" value="InterPro"/>
</dbReference>
<reference evidence="9" key="2">
    <citation type="submission" date="2025-09" db="UniProtKB">
        <authorList>
            <consortium name="Ensembl"/>
        </authorList>
    </citation>
    <scope>IDENTIFICATION</scope>
</reference>
<comment type="similarity">
    <text evidence="1">Belongs to the poly(ADP-ribose) glycohydrolase family.</text>
</comment>
<reference evidence="9" key="1">
    <citation type="submission" date="2025-08" db="UniProtKB">
        <authorList>
            <consortium name="Ensembl"/>
        </authorList>
    </citation>
    <scope>IDENTIFICATION</scope>
</reference>
<dbReference type="Proteomes" id="UP000694569">
    <property type="component" value="Unplaced"/>
</dbReference>
<evidence type="ECO:0000259" key="8">
    <source>
        <dbReference type="Pfam" id="PF20811"/>
    </source>
</evidence>
<keyword evidence="10" id="KW-1185">Reference proteome</keyword>
<feature type="binding site" evidence="5">
    <location>
        <position position="636"/>
    </location>
    <ligand>
        <name>substrate</name>
    </ligand>
</feature>
<dbReference type="Pfam" id="PF05028">
    <property type="entry name" value="PARG_cat_C"/>
    <property type="match status" value="1"/>
</dbReference>
<name>A0A8C5PNV4_9ANUR</name>
<dbReference type="GO" id="GO:0004649">
    <property type="term" value="F:poly(ADP-ribose) glycohydrolase activity"/>
    <property type="evidence" value="ECO:0007669"/>
    <property type="project" value="UniProtKB-EC"/>
</dbReference>
<keyword evidence="3" id="KW-0378">Hydrolase</keyword>
<dbReference type="GO" id="GO:0005737">
    <property type="term" value="C:cytoplasm"/>
    <property type="evidence" value="ECO:0007669"/>
    <property type="project" value="TreeGrafter"/>
</dbReference>
<dbReference type="EC" id="3.2.1.143" evidence="2"/>
<feature type="active site" evidence="4">
    <location>
        <position position="638"/>
    </location>
</feature>
<feature type="domain" description="PARG catalytic Macro" evidence="7">
    <location>
        <begin position="588"/>
        <end position="811"/>
    </location>
</feature>
<evidence type="ECO:0000256" key="2">
    <source>
        <dbReference type="ARBA" id="ARBA00012255"/>
    </source>
</evidence>
<feature type="binding site" evidence="5">
    <location>
        <position position="622"/>
    </location>
    <ligand>
        <name>substrate</name>
    </ligand>
</feature>
<feature type="region of interest" description="Disordered" evidence="6">
    <location>
        <begin position="172"/>
        <end position="241"/>
    </location>
</feature>
<feature type="compositionally biased region" description="Basic and acidic residues" evidence="6">
    <location>
        <begin position="206"/>
        <end position="223"/>
    </location>
</feature>
<feature type="compositionally biased region" description="Polar residues" evidence="6">
    <location>
        <begin position="192"/>
        <end position="202"/>
    </location>
</feature>
<evidence type="ECO:0000256" key="5">
    <source>
        <dbReference type="PIRSR" id="PIRSR607724-2"/>
    </source>
</evidence>
<evidence type="ECO:0000259" key="7">
    <source>
        <dbReference type="Pfam" id="PF05028"/>
    </source>
</evidence>